<dbReference type="InterPro" id="IPR004179">
    <property type="entry name" value="Sec63-dom"/>
</dbReference>
<feature type="non-terminal residue" evidence="2">
    <location>
        <position position="122"/>
    </location>
</feature>
<proteinExistence type="predicted"/>
<dbReference type="PANTHER" id="PTHR47835">
    <property type="entry name" value="HFM1, ATP DEPENDENT DNA HELICASE HOMOLOG"/>
    <property type="match status" value="1"/>
</dbReference>
<organism evidence="2">
    <name type="scientific">Eremochloris sphaerica</name>
    <dbReference type="NCBI Taxonomy" id="1653800"/>
    <lineage>
        <taxon>Eukaryota</taxon>
        <taxon>Viridiplantae</taxon>
        <taxon>Chlorophyta</taxon>
        <taxon>core chlorophytes</taxon>
        <taxon>Trebouxiophyceae</taxon>
        <taxon>Trebouxiophyceae incertae sedis</taxon>
        <taxon>Eremochloris</taxon>
    </lineage>
</organism>
<feature type="non-terminal residue" evidence="2">
    <location>
        <position position="1"/>
    </location>
</feature>
<dbReference type="PANTHER" id="PTHR47835:SF3">
    <property type="entry name" value="HELICASE FOR MEIOSIS 1"/>
    <property type="match status" value="1"/>
</dbReference>
<gene>
    <name evidence="2" type="primary">mer3</name>
</gene>
<accession>A0A0G2USM9</accession>
<dbReference type="EMBL" id="KP259562">
    <property type="protein sequence ID" value="AKI32510.1"/>
    <property type="molecule type" value="Genomic_DNA"/>
</dbReference>
<keyword evidence="2" id="KW-0067">ATP-binding</keyword>
<dbReference type="AlphaFoldDB" id="A0A0G2USM9"/>
<keyword evidence="2" id="KW-0378">Hydrolase</keyword>
<dbReference type="SUPFAM" id="SSF158702">
    <property type="entry name" value="Sec63 N-terminal domain-like"/>
    <property type="match status" value="1"/>
</dbReference>
<evidence type="ECO:0000313" key="2">
    <source>
        <dbReference type="EMBL" id="AKI32510.1"/>
    </source>
</evidence>
<dbReference type="GO" id="GO:0051321">
    <property type="term" value="P:meiotic cell cycle"/>
    <property type="evidence" value="ECO:0007669"/>
    <property type="project" value="UniProtKB-KW"/>
</dbReference>
<name>A0A0G2USM9_9CHLO</name>
<dbReference type="Gene3D" id="1.10.3380.10">
    <property type="entry name" value="Sec63 N-terminal domain-like domain"/>
    <property type="match status" value="1"/>
</dbReference>
<evidence type="ECO:0000259" key="1">
    <source>
        <dbReference type="Pfam" id="PF02889"/>
    </source>
</evidence>
<dbReference type="InterPro" id="IPR052247">
    <property type="entry name" value="Meiotic_Crossover_Helicase"/>
</dbReference>
<reference evidence="2" key="1">
    <citation type="submission" date="2014-12" db="EMBL/GenBank/DDBJ databases">
        <title>Meiotic genes and sexual reproduction in the green algal class Trebouxiophyceae (Chlorophyta).</title>
        <authorList>
            <person name="Fucikova K."/>
            <person name="Pazoutova M."/>
            <person name="Rindi F."/>
        </authorList>
    </citation>
    <scope>NUCLEOTIDE SEQUENCE</scope>
    <source>
        <strain evidence="2">BCP-MX219VF25</strain>
    </source>
</reference>
<keyword evidence="2" id="KW-0547">Nucleotide-binding</keyword>
<dbReference type="Pfam" id="PF02889">
    <property type="entry name" value="Sec63"/>
    <property type="match status" value="1"/>
</dbReference>
<feature type="domain" description="SEC63" evidence="1">
    <location>
        <begin position="24"/>
        <end position="116"/>
    </location>
</feature>
<dbReference type="GO" id="GO:0043138">
    <property type="term" value="F:3'-5' DNA helicase activity"/>
    <property type="evidence" value="ECO:0007669"/>
    <property type="project" value="UniProtKB-EC"/>
</dbReference>
<keyword evidence="2" id="KW-0347">Helicase</keyword>
<dbReference type="GO" id="GO:0016787">
    <property type="term" value="F:hydrolase activity"/>
    <property type="evidence" value="ECO:0007669"/>
    <property type="project" value="UniProtKB-KW"/>
</dbReference>
<sequence>VLNEINHGHDDGRVRYFIADSSKPNEPKERVSSAQEKIFIMVNEALSDNPTDKLDYSMRQELDQVLKVGERIVTCMAKYFAHERALAATANAWLLRKALKQKLWDGSSRESRQLPNIGKLLS</sequence>
<protein>
    <submittedName>
        <fullName evidence="2">Meiotic cross-over helicase</fullName>
    </submittedName>
</protein>